<organism evidence="6 7">
    <name type="scientific">Sphaerosporella brunnea</name>
    <dbReference type="NCBI Taxonomy" id="1250544"/>
    <lineage>
        <taxon>Eukaryota</taxon>
        <taxon>Fungi</taxon>
        <taxon>Dikarya</taxon>
        <taxon>Ascomycota</taxon>
        <taxon>Pezizomycotina</taxon>
        <taxon>Pezizomycetes</taxon>
        <taxon>Pezizales</taxon>
        <taxon>Pyronemataceae</taxon>
        <taxon>Sphaerosporella</taxon>
    </lineage>
</organism>
<dbReference type="InterPro" id="IPR029003">
    <property type="entry name" value="CENP-S/Mhf1"/>
</dbReference>
<dbReference type="GO" id="GO:0003682">
    <property type="term" value="F:chromatin binding"/>
    <property type="evidence" value="ECO:0007669"/>
    <property type="project" value="TreeGrafter"/>
</dbReference>
<dbReference type="Proteomes" id="UP000326924">
    <property type="component" value="Unassembled WGS sequence"/>
</dbReference>
<dbReference type="OrthoDB" id="1872155at2759"/>
<comment type="similarity">
    <text evidence="1">Belongs to the TAF9 family. CENP-S/MHF1 subfamily.</text>
</comment>
<keyword evidence="4" id="KW-0234">DNA repair</keyword>
<dbReference type="Pfam" id="PF15630">
    <property type="entry name" value="CENP-S"/>
    <property type="match status" value="1"/>
</dbReference>
<dbReference type="InterPro" id="IPR009072">
    <property type="entry name" value="Histone-fold"/>
</dbReference>
<protein>
    <submittedName>
        <fullName evidence="6">Kinetochore component CENP-S-domain-containing protein</fullName>
    </submittedName>
</protein>
<reference evidence="6 7" key="1">
    <citation type="submission" date="2019-09" db="EMBL/GenBank/DDBJ databases">
        <title>Draft genome of the ectomycorrhizal ascomycete Sphaerosporella brunnea.</title>
        <authorList>
            <consortium name="DOE Joint Genome Institute"/>
            <person name="Benucci G.M."/>
            <person name="Marozzi G."/>
            <person name="Antonielli L."/>
            <person name="Sanchez S."/>
            <person name="Marco P."/>
            <person name="Wang X."/>
            <person name="Falini L.B."/>
            <person name="Barry K."/>
            <person name="Haridas S."/>
            <person name="Lipzen A."/>
            <person name="Labutti K."/>
            <person name="Grigoriev I.V."/>
            <person name="Murat C."/>
            <person name="Martin F."/>
            <person name="Albertini E."/>
            <person name="Donnini D."/>
            <person name="Bonito G."/>
        </authorList>
    </citation>
    <scope>NUCLEOTIDE SEQUENCE [LARGE SCALE GENOMIC DNA]</scope>
    <source>
        <strain evidence="6 7">Sb_GMNB300</strain>
    </source>
</reference>
<dbReference type="GO" id="GO:0003677">
    <property type="term" value="F:DNA binding"/>
    <property type="evidence" value="ECO:0007669"/>
    <property type="project" value="UniProtKB-KW"/>
</dbReference>
<gene>
    <name evidence="6" type="ORF">FN846DRAFT_776541</name>
</gene>
<feature type="region of interest" description="Disordered" evidence="5">
    <location>
        <begin position="92"/>
        <end position="114"/>
    </location>
</feature>
<evidence type="ECO:0000256" key="2">
    <source>
        <dbReference type="ARBA" id="ARBA00022763"/>
    </source>
</evidence>
<evidence type="ECO:0000256" key="1">
    <source>
        <dbReference type="ARBA" id="ARBA00006612"/>
    </source>
</evidence>
<feature type="non-terminal residue" evidence="6">
    <location>
        <position position="1"/>
    </location>
</feature>
<proteinExistence type="inferred from homology"/>
<evidence type="ECO:0000313" key="6">
    <source>
        <dbReference type="EMBL" id="KAA8909178.1"/>
    </source>
</evidence>
<evidence type="ECO:0000313" key="7">
    <source>
        <dbReference type="Proteomes" id="UP000326924"/>
    </source>
</evidence>
<keyword evidence="3" id="KW-0238">DNA-binding</keyword>
<dbReference type="SUPFAM" id="SSF47113">
    <property type="entry name" value="Histone-fold"/>
    <property type="match status" value="1"/>
</dbReference>
<dbReference type="GO" id="GO:0046982">
    <property type="term" value="F:protein heterodimerization activity"/>
    <property type="evidence" value="ECO:0007669"/>
    <property type="project" value="InterPro"/>
</dbReference>
<name>A0A5J5F0Q2_9PEZI</name>
<evidence type="ECO:0000256" key="3">
    <source>
        <dbReference type="ARBA" id="ARBA00023125"/>
    </source>
</evidence>
<keyword evidence="2" id="KW-0227">DNA damage</keyword>
<dbReference type="EMBL" id="VXIS01000060">
    <property type="protein sequence ID" value="KAA8909178.1"/>
    <property type="molecule type" value="Genomic_DNA"/>
</dbReference>
<dbReference type="Gene3D" id="1.10.20.10">
    <property type="entry name" value="Histone, subunit A"/>
    <property type="match status" value="1"/>
</dbReference>
<dbReference type="GO" id="GO:0071821">
    <property type="term" value="C:FANCM-MHF complex"/>
    <property type="evidence" value="ECO:0007669"/>
    <property type="project" value="InterPro"/>
</dbReference>
<dbReference type="FunCoup" id="A0A5J5F0Q2">
    <property type="interactions" value="38"/>
</dbReference>
<sequence>LQRLKSALWYSVGKAVDNESMRLRVNATPQFIAALAELVFTQADNVAKDLESFAHHANRSAISTADVLLLARRNEDLGTVLENFISDDKAERERESVATKGKGKAAAGKGRGKK</sequence>
<dbReference type="GO" id="GO:0000712">
    <property type="term" value="P:resolution of meiotic recombination intermediates"/>
    <property type="evidence" value="ECO:0007669"/>
    <property type="project" value="TreeGrafter"/>
</dbReference>
<keyword evidence="7" id="KW-1185">Reference proteome</keyword>
<dbReference type="PANTHER" id="PTHR22980:SF0">
    <property type="entry name" value="CENTROMERE PROTEIN S"/>
    <property type="match status" value="1"/>
</dbReference>
<dbReference type="AlphaFoldDB" id="A0A5J5F0Q2"/>
<dbReference type="GO" id="GO:0031297">
    <property type="term" value="P:replication fork processing"/>
    <property type="evidence" value="ECO:0007669"/>
    <property type="project" value="TreeGrafter"/>
</dbReference>
<dbReference type="CDD" id="cd22919">
    <property type="entry name" value="HFD_CENP-S"/>
    <property type="match status" value="1"/>
</dbReference>
<evidence type="ECO:0000256" key="5">
    <source>
        <dbReference type="SAM" id="MobiDB-lite"/>
    </source>
</evidence>
<dbReference type="PANTHER" id="PTHR22980">
    <property type="entry name" value="CORTISTATIN"/>
    <property type="match status" value="1"/>
</dbReference>
<dbReference type="GO" id="GO:0006281">
    <property type="term" value="P:DNA repair"/>
    <property type="evidence" value="ECO:0007669"/>
    <property type="project" value="UniProtKB-KW"/>
</dbReference>
<comment type="caution">
    <text evidence="6">The sequence shown here is derived from an EMBL/GenBank/DDBJ whole genome shotgun (WGS) entry which is preliminary data.</text>
</comment>
<dbReference type="InParanoid" id="A0A5J5F0Q2"/>
<evidence type="ECO:0000256" key="4">
    <source>
        <dbReference type="ARBA" id="ARBA00023204"/>
    </source>
</evidence>
<accession>A0A5J5F0Q2</accession>